<dbReference type="AlphaFoldDB" id="A0A0L6W4W1"/>
<evidence type="ECO:0000256" key="1">
    <source>
        <dbReference type="SAM" id="MobiDB-lite"/>
    </source>
</evidence>
<accession>A0A0L6W4W1</accession>
<protein>
    <submittedName>
        <fullName evidence="3">Uncharacterized protein</fullName>
    </submittedName>
</protein>
<reference evidence="4" key="1">
    <citation type="submission" date="2015-07" db="EMBL/GenBank/DDBJ databases">
        <title>Complete Genome of Thermincola ferriacetica strain Z-0001T.</title>
        <authorList>
            <person name="Lusk B."/>
            <person name="Badalamenti J.P."/>
            <person name="Parameswaran P."/>
            <person name="Bond D.R."/>
            <person name="Torres C.I."/>
        </authorList>
    </citation>
    <scope>NUCLEOTIDE SEQUENCE [LARGE SCALE GENOMIC DNA]</scope>
    <source>
        <strain evidence="4">Z-0001</strain>
    </source>
</reference>
<evidence type="ECO:0000313" key="4">
    <source>
        <dbReference type="Proteomes" id="UP000037175"/>
    </source>
</evidence>
<name>A0A0L6W4W1_9FIRM</name>
<dbReference type="EMBL" id="LGTE01000003">
    <property type="protein sequence ID" value="KNZ70501.1"/>
    <property type="molecule type" value="Genomic_DNA"/>
</dbReference>
<evidence type="ECO:0000256" key="2">
    <source>
        <dbReference type="SAM" id="Phobius"/>
    </source>
</evidence>
<proteinExistence type="predicted"/>
<comment type="caution">
    <text evidence="3">The sequence shown here is derived from an EMBL/GenBank/DDBJ whole genome shotgun (WGS) entry which is preliminary data.</text>
</comment>
<gene>
    <name evidence="3" type="ORF">Tfer_0683</name>
</gene>
<feature type="transmembrane region" description="Helical" evidence="2">
    <location>
        <begin position="39"/>
        <end position="61"/>
    </location>
</feature>
<keyword evidence="4" id="KW-1185">Reference proteome</keyword>
<keyword evidence="2" id="KW-1133">Transmembrane helix</keyword>
<feature type="region of interest" description="Disordered" evidence="1">
    <location>
        <begin position="1"/>
        <end position="21"/>
    </location>
</feature>
<organism evidence="3 4">
    <name type="scientific">Thermincola ferriacetica</name>
    <dbReference type="NCBI Taxonomy" id="281456"/>
    <lineage>
        <taxon>Bacteria</taxon>
        <taxon>Bacillati</taxon>
        <taxon>Bacillota</taxon>
        <taxon>Clostridia</taxon>
        <taxon>Eubacteriales</taxon>
        <taxon>Thermincolaceae</taxon>
        <taxon>Thermincola</taxon>
    </lineage>
</organism>
<dbReference type="RefSeq" id="WP_052216879.1">
    <property type="nucleotide sequence ID" value="NZ_LGTE01000003.1"/>
</dbReference>
<dbReference type="Proteomes" id="UP000037175">
    <property type="component" value="Unassembled WGS sequence"/>
</dbReference>
<keyword evidence="2" id="KW-0472">Membrane</keyword>
<evidence type="ECO:0000313" key="3">
    <source>
        <dbReference type="EMBL" id="KNZ70501.1"/>
    </source>
</evidence>
<sequence length="186" mass="19704">MAETEKPAHADCAEPGPGDHRHFEEISEELLRLNKRERLYSRALVGIVGFVAVAGIAGFIIKGYPVINGTRAFPKQYNVSGVSFTPLDNYAQAGSGSSGGACSLSDSGSECCQQMGGSTAANNLLALEKQALQKYRQDSAQNAAAVSGIKAKATDYGCHIQIDIIDSQGQIIASYGYQGGPLYRIQ</sequence>
<keyword evidence="2" id="KW-0812">Transmembrane</keyword>